<feature type="region of interest" description="Disordered" evidence="11">
    <location>
        <begin position="113"/>
        <end position="151"/>
    </location>
</feature>
<evidence type="ECO:0000256" key="6">
    <source>
        <dbReference type="ARBA" id="ARBA00022729"/>
    </source>
</evidence>
<gene>
    <name evidence="14" type="ORF">C2S53_016704</name>
</gene>
<comment type="similarity">
    <text evidence="2">Belongs to the plant LTP family.</text>
</comment>
<dbReference type="InterPro" id="IPR000528">
    <property type="entry name" value="Plant_nsLTP"/>
</dbReference>
<comment type="caution">
    <text evidence="14">The sequence shown here is derived from an EMBL/GenBank/DDBJ whole genome shotgun (WGS) entry which is preliminary data.</text>
</comment>
<accession>A0AAD4IU78</accession>
<keyword evidence="5" id="KW-0472">Membrane</keyword>
<keyword evidence="5" id="KW-0336">GPI-anchor</keyword>
<dbReference type="GO" id="GO:0005886">
    <property type="term" value="C:plasma membrane"/>
    <property type="evidence" value="ECO:0007669"/>
    <property type="project" value="UniProtKB-SubCell"/>
</dbReference>
<keyword evidence="4" id="KW-1003">Cell membrane</keyword>
<feature type="signal peptide" evidence="12">
    <location>
        <begin position="1"/>
        <end position="24"/>
    </location>
</feature>
<evidence type="ECO:0000256" key="2">
    <source>
        <dbReference type="ARBA" id="ARBA00009748"/>
    </source>
</evidence>
<dbReference type="Gene3D" id="1.10.110.10">
    <property type="entry name" value="Plant lipid-transfer and hydrophobic proteins"/>
    <property type="match status" value="1"/>
</dbReference>
<protein>
    <recommendedName>
        <fullName evidence="13">Bifunctional inhibitor/plant lipid transfer protein/seed storage helical domain-containing protein</fullName>
    </recommendedName>
</protein>
<feature type="chain" id="PRO_5042253418" description="Bifunctional inhibitor/plant lipid transfer protein/seed storage helical domain-containing protein" evidence="12">
    <location>
        <begin position="25"/>
        <end position="180"/>
    </location>
</feature>
<keyword evidence="8" id="KW-1015">Disulfide bond</keyword>
<dbReference type="Proteomes" id="UP001190926">
    <property type="component" value="Unassembled WGS sequence"/>
</dbReference>
<keyword evidence="3" id="KW-0813">Transport</keyword>
<evidence type="ECO:0000256" key="3">
    <source>
        <dbReference type="ARBA" id="ARBA00022448"/>
    </source>
</evidence>
<evidence type="ECO:0000256" key="8">
    <source>
        <dbReference type="ARBA" id="ARBA00023157"/>
    </source>
</evidence>
<dbReference type="Pfam" id="PF14368">
    <property type="entry name" value="LTP_2"/>
    <property type="match status" value="1"/>
</dbReference>
<dbReference type="InterPro" id="IPR036312">
    <property type="entry name" value="Bifun_inhib/LTP/seed_sf"/>
</dbReference>
<evidence type="ECO:0000256" key="9">
    <source>
        <dbReference type="ARBA" id="ARBA00023180"/>
    </source>
</evidence>
<dbReference type="PANTHER" id="PTHR33044">
    <property type="entry name" value="BIFUNCTIONAL INHIBITOR/LIPID-TRANSFER PROTEIN/SEED STORAGE 2S ALBUMIN SUPERFAMILY PROTEIN-RELATED"/>
    <property type="match status" value="1"/>
</dbReference>
<dbReference type="CDD" id="cd00010">
    <property type="entry name" value="AAI_LTSS"/>
    <property type="match status" value="1"/>
</dbReference>
<evidence type="ECO:0000313" key="14">
    <source>
        <dbReference type="EMBL" id="KAH6821594.1"/>
    </source>
</evidence>
<dbReference type="SMART" id="SM00499">
    <property type="entry name" value="AAI"/>
    <property type="match status" value="1"/>
</dbReference>
<keyword evidence="9" id="KW-0325">Glycoprotein</keyword>
<dbReference type="GO" id="GO:0008289">
    <property type="term" value="F:lipid binding"/>
    <property type="evidence" value="ECO:0007669"/>
    <property type="project" value="UniProtKB-KW"/>
</dbReference>
<dbReference type="SUPFAM" id="SSF47699">
    <property type="entry name" value="Bifunctional inhibitor/lipid-transfer protein/seed storage 2S albumin"/>
    <property type="match status" value="1"/>
</dbReference>
<evidence type="ECO:0000256" key="12">
    <source>
        <dbReference type="SAM" id="SignalP"/>
    </source>
</evidence>
<evidence type="ECO:0000256" key="7">
    <source>
        <dbReference type="ARBA" id="ARBA00023121"/>
    </source>
</evidence>
<dbReference type="AlphaFoldDB" id="A0AAD4IU78"/>
<reference evidence="14 15" key="1">
    <citation type="journal article" date="2021" name="Nat. Commun.">
        <title>Incipient diploidization of the medicinal plant Perilla within 10,000 years.</title>
        <authorList>
            <person name="Zhang Y."/>
            <person name="Shen Q."/>
            <person name="Leng L."/>
            <person name="Zhang D."/>
            <person name="Chen S."/>
            <person name="Shi Y."/>
            <person name="Ning Z."/>
            <person name="Chen S."/>
        </authorList>
    </citation>
    <scope>NUCLEOTIDE SEQUENCE [LARGE SCALE GENOMIC DNA]</scope>
    <source>
        <strain evidence="15">cv. PC099</strain>
    </source>
</reference>
<keyword evidence="10" id="KW-0449">Lipoprotein</keyword>
<dbReference type="GO" id="GO:0098552">
    <property type="term" value="C:side of membrane"/>
    <property type="evidence" value="ECO:0007669"/>
    <property type="project" value="UniProtKB-KW"/>
</dbReference>
<organism evidence="14 15">
    <name type="scientific">Perilla frutescens var. hirtella</name>
    <name type="common">Perilla citriodora</name>
    <name type="synonym">Perilla setoyensis</name>
    <dbReference type="NCBI Taxonomy" id="608512"/>
    <lineage>
        <taxon>Eukaryota</taxon>
        <taxon>Viridiplantae</taxon>
        <taxon>Streptophyta</taxon>
        <taxon>Embryophyta</taxon>
        <taxon>Tracheophyta</taxon>
        <taxon>Spermatophyta</taxon>
        <taxon>Magnoliopsida</taxon>
        <taxon>eudicotyledons</taxon>
        <taxon>Gunneridae</taxon>
        <taxon>Pentapetalae</taxon>
        <taxon>asterids</taxon>
        <taxon>lamiids</taxon>
        <taxon>Lamiales</taxon>
        <taxon>Lamiaceae</taxon>
        <taxon>Nepetoideae</taxon>
        <taxon>Elsholtzieae</taxon>
        <taxon>Perilla</taxon>
    </lineage>
</organism>
<evidence type="ECO:0000256" key="11">
    <source>
        <dbReference type="SAM" id="MobiDB-lite"/>
    </source>
</evidence>
<evidence type="ECO:0000313" key="15">
    <source>
        <dbReference type="Proteomes" id="UP001190926"/>
    </source>
</evidence>
<evidence type="ECO:0000256" key="1">
    <source>
        <dbReference type="ARBA" id="ARBA00004609"/>
    </source>
</evidence>
<keyword evidence="7" id="KW-0446">Lipid-binding</keyword>
<keyword evidence="6 12" id="KW-0732">Signal</keyword>
<feature type="domain" description="Bifunctional inhibitor/plant lipid transfer protein/seed storage helical" evidence="13">
    <location>
        <begin position="28"/>
        <end position="105"/>
    </location>
</feature>
<dbReference type="FunFam" id="1.10.110.10:FF:000001">
    <property type="entry name" value="Bifunctional inhibitor/lipid-transfer protein/seed storage 2S albumin superfamily protein"/>
    <property type="match status" value="1"/>
</dbReference>
<dbReference type="InterPro" id="IPR043325">
    <property type="entry name" value="LTSS"/>
</dbReference>
<keyword evidence="15" id="KW-1185">Reference proteome</keyword>
<name>A0AAD4IU78_PERFH</name>
<evidence type="ECO:0000256" key="10">
    <source>
        <dbReference type="ARBA" id="ARBA00023288"/>
    </source>
</evidence>
<dbReference type="GO" id="GO:0006869">
    <property type="term" value="P:lipid transport"/>
    <property type="evidence" value="ECO:0007669"/>
    <property type="project" value="InterPro"/>
</dbReference>
<feature type="compositionally biased region" description="Low complexity" evidence="11">
    <location>
        <begin position="131"/>
        <end position="151"/>
    </location>
</feature>
<evidence type="ECO:0000256" key="4">
    <source>
        <dbReference type="ARBA" id="ARBA00022475"/>
    </source>
</evidence>
<proteinExistence type="inferred from homology"/>
<sequence>MAPKGVVVGVVVLGLALVSTLVTAQSNCMSVIVSMASCLNYVSGSAATPPASCCSALANVVKTQPQCLCTIVNGGGSSVGVNINQTLALGLPSACKVNTPPASRCNVVNGPAMSPVGSPESAPPESGDGIPGSPSVTGSKTTPSSGSTSNGSTSNINLVAKILVFVTASYASAAFNIFSI</sequence>
<evidence type="ECO:0000259" key="13">
    <source>
        <dbReference type="SMART" id="SM00499"/>
    </source>
</evidence>
<comment type="subcellular location">
    <subcellularLocation>
        <location evidence="1">Cell membrane</location>
        <topology evidence="1">Lipid-anchor</topology>
        <topology evidence="1">GPI-anchor</topology>
    </subcellularLocation>
</comment>
<evidence type="ECO:0000256" key="5">
    <source>
        <dbReference type="ARBA" id="ARBA00022622"/>
    </source>
</evidence>
<dbReference type="PRINTS" id="PR00382">
    <property type="entry name" value="LIPIDTRNSFER"/>
</dbReference>
<dbReference type="EMBL" id="SDAM02001963">
    <property type="protein sequence ID" value="KAH6821594.1"/>
    <property type="molecule type" value="Genomic_DNA"/>
</dbReference>
<dbReference type="InterPro" id="IPR016140">
    <property type="entry name" value="Bifunc_inhib/LTP/seed_store"/>
</dbReference>